<dbReference type="Pfam" id="PF00460">
    <property type="entry name" value="Flg_bb_rod"/>
    <property type="match status" value="1"/>
</dbReference>
<dbReference type="NCBIfam" id="TIGR01396">
    <property type="entry name" value="FlgB"/>
    <property type="match status" value="1"/>
</dbReference>
<dbReference type="InterPro" id="IPR006300">
    <property type="entry name" value="FlgB"/>
</dbReference>
<evidence type="ECO:0000256" key="4">
    <source>
        <dbReference type="ARBA" id="ARBA00023143"/>
    </source>
</evidence>
<dbReference type="RefSeq" id="WP_186894979.1">
    <property type="nucleotide sequence ID" value="NZ_WJBE01000016.1"/>
</dbReference>
<evidence type="ECO:0000256" key="3">
    <source>
        <dbReference type="ARBA" id="ARBA00014376"/>
    </source>
</evidence>
<evidence type="ECO:0000256" key="5">
    <source>
        <dbReference type="ARBA" id="ARBA00024934"/>
    </source>
</evidence>
<keyword evidence="8" id="KW-0966">Cell projection</keyword>
<comment type="subcellular location">
    <subcellularLocation>
        <location evidence="1 6">Bacterial flagellum basal body</location>
    </subcellularLocation>
</comment>
<dbReference type="InterPro" id="IPR019776">
    <property type="entry name" value="Flagellar_basal_body_rod_CS"/>
</dbReference>
<evidence type="ECO:0000259" key="7">
    <source>
        <dbReference type="Pfam" id="PF00460"/>
    </source>
</evidence>
<keyword evidence="9" id="KW-1185">Reference proteome</keyword>
<organism evidence="8 9">
    <name type="scientific">Acetobacterium malicum</name>
    <dbReference type="NCBI Taxonomy" id="52692"/>
    <lineage>
        <taxon>Bacteria</taxon>
        <taxon>Bacillati</taxon>
        <taxon>Bacillota</taxon>
        <taxon>Clostridia</taxon>
        <taxon>Eubacteriales</taxon>
        <taxon>Eubacteriaceae</taxon>
        <taxon>Acetobacterium</taxon>
    </lineage>
</organism>
<dbReference type="InterPro" id="IPR001444">
    <property type="entry name" value="Flag_bb_rod_N"/>
</dbReference>
<dbReference type="Proteomes" id="UP000622405">
    <property type="component" value="Unassembled WGS sequence"/>
</dbReference>
<keyword evidence="4 6" id="KW-0975">Bacterial flagellum</keyword>
<sequence length="135" mass="15018">MIGDSITSALYQKALDGTWQRQKATSNNIANSETPGYKAIKVNFEDSLKAEMNKLQTTSKSSTTAFLDKMESIQSIEDSQISVYEGATSSRLDENNVDLESENIDMSKSVLQYYYLVRGVTDSYSRLKYGINGGK</sequence>
<evidence type="ECO:0000256" key="1">
    <source>
        <dbReference type="ARBA" id="ARBA00004117"/>
    </source>
</evidence>
<keyword evidence="8" id="KW-0969">Cilium</keyword>
<dbReference type="PIRSF" id="PIRSF002889">
    <property type="entry name" value="Rod_FlgB"/>
    <property type="match status" value="1"/>
</dbReference>
<proteinExistence type="inferred from homology"/>
<keyword evidence="8" id="KW-0282">Flagellum</keyword>
<comment type="similarity">
    <text evidence="2 6">Belongs to the flagella basal body rod proteins family.</text>
</comment>
<protein>
    <recommendedName>
        <fullName evidence="3 6">Flagellar basal body rod protein FlgB</fullName>
    </recommendedName>
</protein>
<name>A0ABR6Z000_9FIRM</name>
<comment type="function">
    <text evidence="5 6">Structural component of flagellum, the bacterial motility apparatus. Part of the rod structure of flagellar basal body.</text>
</comment>
<feature type="domain" description="Flagellar basal body rod protein N-terminal" evidence="7">
    <location>
        <begin position="20"/>
        <end position="38"/>
    </location>
</feature>
<evidence type="ECO:0000256" key="6">
    <source>
        <dbReference type="PIRNR" id="PIRNR002889"/>
    </source>
</evidence>
<accession>A0ABR6Z000</accession>
<dbReference type="PROSITE" id="PS00588">
    <property type="entry name" value="FLAGELLA_BB_ROD"/>
    <property type="match status" value="1"/>
</dbReference>
<comment type="caution">
    <text evidence="8">The sequence shown here is derived from an EMBL/GenBank/DDBJ whole genome shotgun (WGS) entry which is preliminary data.</text>
</comment>
<comment type="subunit">
    <text evidence="6">The basal body constitutes a major portion of the flagellar organelle and consists of a number of rings mounted on a central rod.</text>
</comment>
<reference evidence="8 9" key="1">
    <citation type="journal article" date="2020" name="mSystems">
        <title>Defining Genomic and Predicted Metabolic Features of the Acetobacterium Genus.</title>
        <authorList>
            <person name="Ross D.E."/>
            <person name="Marshall C.W."/>
            <person name="Gulliver D."/>
            <person name="May H.D."/>
            <person name="Norman R.S."/>
        </authorList>
    </citation>
    <scope>NUCLEOTIDE SEQUENCE [LARGE SCALE GENOMIC DNA]</scope>
    <source>
        <strain evidence="8 9">DSM 4132</strain>
    </source>
</reference>
<evidence type="ECO:0000313" key="9">
    <source>
        <dbReference type="Proteomes" id="UP000622405"/>
    </source>
</evidence>
<dbReference type="EMBL" id="WJBE01000016">
    <property type="protein sequence ID" value="MBC3900842.1"/>
    <property type="molecule type" value="Genomic_DNA"/>
</dbReference>
<gene>
    <name evidence="8" type="primary">flgB</name>
    <name evidence="8" type="ORF">GH811_14600</name>
</gene>
<evidence type="ECO:0000313" key="8">
    <source>
        <dbReference type="EMBL" id="MBC3900842.1"/>
    </source>
</evidence>
<evidence type="ECO:0000256" key="2">
    <source>
        <dbReference type="ARBA" id="ARBA00009677"/>
    </source>
</evidence>